<dbReference type="Proteomes" id="UP000622552">
    <property type="component" value="Unassembled WGS sequence"/>
</dbReference>
<proteinExistence type="predicted"/>
<protein>
    <submittedName>
        <fullName evidence="1">Uncharacterized protein</fullName>
    </submittedName>
</protein>
<dbReference type="EMBL" id="JADOUF010000001">
    <property type="protein sequence ID" value="MBG6137528.1"/>
    <property type="molecule type" value="Genomic_DNA"/>
</dbReference>
<evidence type="ECO:0000313" key="1">
    <source>
        <dbReference type="EMBL" id="MBG6137528.1"/>
    </source>
</evidence>
<organism evidence="1 2">
    <name type="scientific">Longispora fulva</name>
    <dbReference type="NCBI Taxonomy" id="619741"/>
    <lineage>
        <taxon>Bacteria</taxon>
        <taxon>Bacillati</taxon>
        <taxon>Actinomycetota</taxon>
        <taxon>Actinomycetes</taxon>
        <taxon>Micromonosporales</taxon>
        <taxon>Micromonosporaceae</taxon>
        <taxon>Longispora</taxon>
    </lineage>
</organism>
<comment type="caution">
    <text evidence="1">The sequence shown here is derived from an EMBL/GenBank/DDBJ whole genome shotgun (WGS) entry which is preliminary data.</text>
</comment>
<keyword evidence="2" id="KW-1185">Reference proteome</keyword>
<accession>A0A8J7GJ82</accession>
<reference evidence="1" key="1">
    <citation type="submission" date="2020-11" db="EMBL/GenBank/DDBJ databases">
        <title>Sequencing the genomes of 1000 actinobacteria strains.</title>
        <authorList>
            <person name="Klenk H.-P."/>
        </authorList>
    </citation>
    <scope>NUCLEOTIDE SEQUENCE</scope>
    <source>
        <strain evidence="1">DSM 45356</strain>
    </source>
</reference>
<name>A0A8J7GJ82_9ACTN</name>
<dbReference type="AlphaFoldDB" id="A0A8J7GJ82"/>
<sequence length="275" mass="30177">MDMQRRAISLKFTVPPGVGTATISCAYRGVSGRSPTFDPFTLEKRPDQSVSAIKTDLAPPLDTTFGYTVFDGGSPLPNPVTGFDYFDGHNFLIPSGGFAWVRTSGSPNITVALLMEGPPTLKYGIEAATFYSGAGYMEGRAVGASLPRRQPTVSVSFLTLSTSEAQRLRSLLTLNPLYFQWPAGAFMPVADEWYQIGDVDEVPISFGDATRRWTAELTPVTSQATKWTDSVLPHYYEYAYFFATYRDAAQQAFTYAKAQEYALGLLAPPLPRLEL</sequence>
<dbReference type="RefSeq" id="WP_197004383.1">
    <property type="nucleotide sequence ID" value="NZ_BONS01000020.1"/>
</dbReference>
<dbReference type="PROSITE" id="PS51257">
    <property type="entry name" value="PROKAR_LIPOPROTEIN"/>
    <property type="match status" value="1"/>
</dbReference>
<evidence type="ECO:0000313" key="2">
    <source>
        <dbReference type="Proteomes" id="UP000622552"/>
    </source>
</evidence>
<gene>
    <name evidence="1" type="ORF">IW245_003722</name>
</gene>